<dbReference type="Proteomes" id="UP000234681">
    <property type="component" value="Chromosome 1"/>
</dbReference>
<gene>
    <name evidence="1" type="ORF">rCG_22693</name>
</gene>
<name>A6KNS5_RAT</name>
<reference evidence="2" key="1">
    <citation type="submission" date="2005-09" db="EMBL/GenBank/DDBJ databases">
        <authorList>
            <person name="Mural R.J."/>
            <person name="Li P.W."/>
            <person name="Adams M.D."/>
            <person name="Amanatides P.G."/>
            <person name="Baden-Tillson H."/>
            <person name="Barnstead M."/>
            <person name="Chin S.H."/>
            <person name="Dew I."/>
            <person name="Evans C.A."/>
            <person name="Ferriera S."/>
            <person name="Flanigan M."/>
            <person name="Fosler C."/>
            <person name="Glodek A."/>
            <person name="Gu Z."/>
            <person name="Holt R.A."/>
            <person name="Jennings D."/>
            <person name="Kraft C.L."/>
            <person name="Lu F."/>
            <person name="Nguyen T."/>
            <person name="Nusskern D.R."/>
            <person name="Pfannkoch C.M."/>
            <person name="Sitter C."/>
            <person name="Sutton G.G."/>
            <person name="Venter J.C."/>
            <person name="Wang Z."/>
            <person name="Woodage T."/>
            <person name="Zheng X.H."/>
            <person name="Zhong F."/>
        </authorList>
    </citation>
    <scope>NUCLEOTIDE SEQUENCE [LARGE SCALE GENOMIC DNA]</scope>
    <source>
        <strain>BN</strain>
        <strain evidence="2">Sprague-Dawley</strain>
    </source>
</reference>
<dbReference type="EMBL" id="CH474075">
    <property type="protein sequence ID" value="EDL75894.1"/>
    <property type="molecule type" value="Genomic_DNA"/>
</dbReference>
<feature type="non-terminal residue" evidence="1">
    <location>
        <position position="44"/>
    </location>
</feature>
<proteinExistence type="predicted"/>
<evidence type="ECO:0000313" key="2">
    <source>
        <dbReference type="Proteomes" id="UP000234681"/>
    </source>
</evidence>
<sequence length="44" mass="5065">MCSVLISSKDIHVLQVKDTNLNETAFWVLYNHLKYPSCTLKVLV</sequence>
<dbReference type="AlphaFoldDB" id="A6KNS5"/>
<accession>A6KNS5</accession>
<organism evidence="1 2">
    <name type="scientific">Rattus norvegicus</name>
    <name type="common">Rat</name>
    <dbReference type="NCBI Taxonomy" id="10116"/>
    <lineage>
        <taxon>Eukaryota</taxon>
        <taxon>Metazoa</taxon>
        <taxon>Chordata</taxon>
        <taxon>Craniata</taxon>
        <taxon>Vertebrata</taxon>
        <taxon>Euteleostomi</taxon>
        <taxon>Mammalia</taxon>
        <taxon>Eutheria</taxon>
        <taxon>Euarchontoglires</taxon>
        <taxon>Glires</taxon>
        <taxon>Rodentia</taxon>
        <taxon>Myomorpha</taxon>
        <taxon>Muroidea</taxon>
        <taxon>Muridae</taxon>
        <taxon>Murinae</taxon>
        <taxon>Rattus</taxon>
    </lineage>
</organism>
<evidence type="ECO:0000313" key="1">
    <source>
        <dbReference type="EMBL" id="EDL75894.1"/>
    </source>
</evidence>
<protein>
    <submittedName>
        <fullName evidence="1">RCG22693</fullName>
    </submittedName>
</protein>